<accession>A0A317T5Z6</accession>
<dbReference type="AlphaFoldDB" id="A0A317T5Z6"/>
<dbReference type="RefSeq" id="WP_110023799.1">
    <property type="nucleotide sequence ID" value="NZ_PDNZ01000006.1"/>
</dbReference>
<dbReference type="Gene3D" id="3.60.60.10">
    <property type="entry name" value="Penicillin V Acylase, Chain A"/>
    <property type="match status" value="1"/>
</dbReference>
<sequence>MCTNFSIPVSGEKPVHRVSARTMDFGILFKTVLKKFAVGESFPDGPHAIIHPLKWKAKYGFIGAVVELPVINADVPLPSVSDGMNSAGLSVATLWLPGSEYPRATGTKDNRIWVSDFPSWALGNFATVRDLNAAMDGGAVQIEGVPFLQNKIPLHFMVQDQAGDCLVIEFHSGEVVKTLTDDGLLTNAPFYSEQLENLHQEKYKKLTPRNTEYQYGQETNGSGMLGLPGDATPPSRFVRAAKMCLSVYRPEPGNEQQNISFAWQLLQTVWVPCGTITEMDHPEKMSDFTQWAVIRDYTKKQYYFYSYLNPTLHKIDLQKLDFSTSSDVEVPIICQDDWFIDATAKFK</sequence>
<dbReference type="Pfam" id="PF02275">
    <property type="entry name" value="CBAH"/>
    <property type="match status" value="1"/>
</dbReference>
<dbReference type="EMBL" id="PDNZ01000006">
    <property type="protein sequence ID" value="PWW81680.1"/>
    <property type="molecule type" value="Genomic_DNA"/>
</dbReference>
<organism evidence="4 5">
    <name type="scientific">Prosthecochloris marina</name>
    <dbReference type="NCBI Taxonomy" id="2017681"/>
    <lineage>
        <taxon>Bacteria</taxon>
        <taxon>Pseudomonadati</taxon>
        <taxon>Chlorobiota</taxon>
        <taxon>Chlorobiia</taxon>
        <taxon>Chlorobiales</taxon>
        <taxon>Chlorobiaceae</taxon>
        <taxon>Prosthecochloris</taxon>
    </lineage>
</organism>
<evidence type="ECO:0000313" key="5">
    <source>
        <dbReference type="Proteomes" id="UP000246278"/>
    </source>
</evidence>
<comment type="similarity">
    <text evidence="1">Belongs to the peptidase C59 family.</text>
</comment>
<dbReference type="GO" id="GO:0016787">
    <property type="term" value="F:hydrolase activity"/>
    <property type="evidence" value="ECO:0007669"/>
    <property type="project" value="UniProtKB-KW"/>
</dbReference>
<proteinExistence type="inferred from homology"/>
<evidence type="ECO:0000259" key="3">
    <source>
        <dbReference type="Pfam" id="PF02275"/>
    </source>
</evidence>
<dbReference type="InterPro" id="IPR052193">
    <property type="entry name" value="Peptidase_C59"/>
</dbReference>
<dbReference type="Proteomes" id="UP000246278">
    <property type="component" value="Unassembled WGS sequence"/>
</dbReference>
<dbReference type="PANTHER" id="PTHR35527:SF2">
    <property type="entry name" value="HYDROLASE"/>
    <property type="match status" value="1"/>
</dbReference>
<gene>
    <name evidence="4" type="ORF">CR164_09755</name>
</gene>
<feature type="domain" description="Choloylglycine hydrolase/NAAA C-terminal" evidence="3">
    <location>
        <begin position="13"/>
        <end position="325"/>
    </location>
</feature>
<dbReference type="InterPro" id="IPR029132">
    <property type="entry name" value="CBAH/NAAA_C"/>
</dbReference>
<keyword evidence="2" id="KW-0378">Hydrolase</keyword>
<evidence type="ECO:0000256" key="2">
    <source>
        <dbReference type="ARBA" id="ARBA00022801"/>
    </source>
</evidence>
<reference evidence="5" key="1">
    <citation type="submission" date="2017-10" db="EMBL/GenBank/DDBJ databases">
        <authorList>
            <person name="Gaisin V.A."/>
            <person name="Rysina M.S."/>
            <person name="Grouzdev D.S."/>
        </authorList>
    </citation>
    <scope>NUCLEOTIDE SEQUENCE [LARGE SCALE GENOMIC DNA]</scope>
    <source>
        <strain evidence="5">V1</strain>
    </source>
</reference>
<protein>
    <recommendedName>
        <fullName evidence="3">Choloylglycine hydrolase/NAAA C-terminal domain-containing protein</fullName>
    </recommendedName>
</protein>
<keyword evidence="5" id="KW-1185">Reference proteome</keyword>
<dbReference type="OrthoDB" id="9794717at2"/>
<dbReference type="PANTHER" id="PTHR35527">
    <property type="entry name" value="CHOLOYLGLYCINE HYDROLASE"/>
    <property type="match status" value="1"/>
</dbReference>
<dbReference type="SUPFAM" id="SSF56235">
    <property type="entry name" value="N-terminal nucleophile aminohydrolases (Ntn hydrolases)"/>
    <property type="match status" value="1"/>
</dbReference>
<evidence type="ECO:0000256" key="1">
    <source>
        <dbReference type="ARBA" id="ARBA00006625"/>
    </source>
</evidence>
<comment type="caution">
    <text evidence="4">The sequence shown here is derived from an EMBL/GenBank/DDBJ whole genome shotgun (WGS) entry which is preliminary data.</text>
</comment>
<name>A0A317T5Z6_9CHLB</name>
<dbReference type="InterPro" id="IPR029055">
    <property type="entry name" value="Ntn_hydrolases_N"/>
</dbReference>
<evidence type="ECO:0000313" key="4">
    <source>
        <dbReference type="EMBL" id="PWW81680.1"/>
    </source>
</evidence>